<gene>
    <name evidence="2" type="ORF">HZH68_000314</name>
</gene>
<dbReference type="AlphaFoldDB" id="A0A834U5Q8"/>
<reference evidence="2" key="1">
    <citation type="journal article" date="2020" name="G3 (Bethesda)">
        <title>High-Quality Assemblies for Three Invasive Social Wasps from the &lt;i&gt;Vespula&lt;/i&gt; Genus.</title>
        <authorList>
            <person name="Harrop T.W.R."/>
            <person name="Guhlin J."/>
            <person name="McLaughlin G.M."/>
            <person name="Permina E."/>
            <person name="Stockwell P."/>
            <person name="Gilligan J."/>
            <person name="Le Lec M.F."/>
            <person name="Gruber M.A.M."/>
            <person name="Quinn O."/>
            <person name="Lovegrove M."/>
            <person name="Duncan E.J."/>
            <person name="Remnant E.J."/>
            <person name="Van Eeckhoven J."/>
            <person name="Graham B."/>
            <person name="Knapp R.A."/>
            <person name="Langford K.W."/>
            <person name="Kronenberg Z."/>
            <person name="Press M.O."/>
            <person name="Eacker S.M."/>
            <person name="Wilson-Rankin E.E."/>
            <person name="Purcell J."/>
            <person name="Lester P.J."/>
            <person name="Dearden P.K."/>
        </authorList>
    </citation>
    <scope>NUCLEOTIDE SEQUENCE</scope>
    <source>
        <strain evidence="2">Linc-1</strain>
    </source>
</reference>
<feature type="compositionally biased region" description="Acidic residues" evidence="1">
    <location>
        <begin position="50"/>
        <end position="65"/>
    </location>
</feature>
<keyword evidence="3" id="KW-1185">Reference proteome</keyword>
<evidence type="ECO:0000313" key="2">
    <source>
        <dbReference type="EMBL" id="KAF7417661.1"/>
    </source>
</evidence>
<comment type="caution">
    <text evidence="2">The sequence shown here is derived from an EMBL/GenBank/DDBJ whole genome shotgun (WGS) entry which is preliminary data.</text>
</comment>
<protein>
    <submittedName>
        <fullName evidence="2">Uncharacterized protein</fullName>
    </submittedName>
</protein>
<dbReference type="Proteomes" id="UP000617340">
    <property type="component" value="Unassembled WGS sequence"/>
</dbReference>
<feature type="region of interest" description="Disordered" evidence="1">
    <location>
        <begin position="42"/>
        <end position="72"/>
    </location>
</feature>
<dbReference type="EMBL" id="JACSDZ010000001">
    <property type="protein sequence ID" value="KAF7417661.1"/>
    <property type="molecule type" value="Genomic_DNA"/>
</dbReference>
<name>A0A834U5Q8_VESGE</name>
<evidence type="ECO:0000256" key="1">
    <source>
        <dbReference type="SAM" id="MobiDB-lite"/>
    </source>
</evidence>
<proteinExistence type="predicted"/>
<evidence type="ECO:0000313" key="3">
    <source>
        <dbReference type="Proteomes" id="UP000617340"/>
    </source>
</evidence>
<sequence>MVMDIGRWLTTSSFIGYRIPGRLSIAVRRTKDLLLKEIRGEKEKEKEEVVVEEEEVEEEEGEEDLGPAGSEL</sequence>
<accession>A0A834U5Q8</accession>
<organism evidence="2 3">
    <name type="scientific">Vespula germanica</name>
    <name type="common">German yellow jacket</name>
    <name type="synonym">Paravespula germanica</name>
    <dbReference type="NCBI Taxonomy" id="30212"/>
    <lineage>
        <taxon>Eukaryota</taxon>
        <taxon>Metazoa</taxon>
        <taxon>Ecdysozoa</taxon>
        <taxon>Arthropoda</taxon>
        <taxon>Hexapoda</taxon>
        <taxon>Insecta</taxon>
        <taxon>Pterygota</taxon>
        <taxon>Neoptera</taxon>
        <taxon>Endopterygota</taxon>
        <taxon>Hymenoptera</taxon>
        <taxon>Apocrita</taxon>
        <taxon>Aculeata</taxon>
        <taxon>Vespoidea</taxon>
        <taxon>Vespidae</taxon>
        <taxon>Vespinae</taxon>
        <taxon>Vespula</taxon>
    </lineage>
</organism>